<name>A0ABV4U361_9BACT</name>
<evidence type="ECO:0000259" key="2">
    <source>
        <dbReference type="Pfam" id="PF04230"/>
    </source>
</evidence>
<proteinExistence type="predicted"/>
<dbReference type="PANTHER" id="PTHR36836:SF1">
    <property type="entry name" value="COLANIC ACID BIOSYNTHESIS PROTEIN WCAK"/>
    <property type="match status" value="1"/>
</dbReference>
<evidence type="ECO:0000313" key="4">
    <source>
        <dbReference type="Proteomes" id="UP001575105"/>
    </source>
</evidence>
<organism evidence="3 4">
    <name type="scientific">Natronomicrosphaera hydrolytica</name>
    <dbReference type="NCBI Taxonomy" id="3242702"/>
    <lineage>
        <taxon>Bacteria</taxon>
        <taxon>Pseudomonadati</taxon>
        <taxon>Planctomycetota</taxon>
        <taxon>Phycisphaerae</taxon>
        <taxon>Phycisphaerales</taxon>
        <taxon>Phycisphaeraceae</taxon>
        <taxon>Natronomicrosphaera</taxon>
    </lineage>
</organism>
<reference evidence="3 4" key="1">
    <citation type="submission" date="2024-08" db="EMBL/GenBank/DDBJ databases">
        <title>Whole-genome sequencing of halo(alkali)philic microorganisms from hypersaline lakes.</title>
        <authorList>
            <person name="Sorokin D.Y."/>
            <person name="Merkel A.Y."/>
            <person name="Messina E."/>
            <person name="Yakimov M."/>
        </authorList>
    </citation>
    <scope>NUCLEOTIDE SEQUENCE [LARGE SCALE GENOMIC DNA]</scope>
    <source>
        <strain evidence="3 4">AB-hyl4</strain>
    </source>
</reference>
<keyword evidence="3" id="KW-0808">Transferase</keyword>
<sequence>MAWTEPGGPHTRTSSGVAPEKNLNGDGVDADVEVCDKDERAITDRPRVKRRVLVLCGDVAGNLGDHAILKAVCDTLRAADPAIALRLTVTCSNRATARRSFRATTLPTGWRAWPGLWRAARRSDLVICGGGGLFQDDDSLVKMPYWAARVMVAKSGCARVAGVSLGVGPLKAWVSRAAGRAALRRLDPVSVRDSRAQSLASTLTDRPVSVVPDPAMLLKPASEASASAVLAAHGVPLDGRPLIGVTARRWFPPRARVVPYRLAWRWRGVGERERANNRRLAGLLAVALDRVVERCGGHVVFLPSYNCPHEADDALCELVGEQLRRSSWSLIRLDSPTVYKAVTAKLSVMLGGRMHPTLLAASVGTPVVGLAYNPKFHGLFDLLGLEGRVIDVLDFVEHQLVAQLVETVERAMCDGAETKPDGEPGLAGRVDDLAEQTRTFLQSLVRTIR</sequence>
<evidence type="ECO:0000256" key="1">
    <source>
        <dbReference type="SAM" id="MobiDB-lite"/>
    </source>
</evidence>
<keyword evidence="4" id="KW-1185">Reference proteome</keyword>
<feature type="region of interest" description="Disordered" evidence="1">
    <location>
        <begin position="1"/>
        <end position="25"/>
    </location>
</feature>
<dbReference type="PANTHER" id="PTHR36836">
    <property type="entry name" value="COLANIC ACID BIOSYNTHESIS PROTEIN WCAK"/>
    <property type="match status" value="1"/>
</dbReference>
<dbReference type="GO" id="GO:0016740">
    <property type="term" value="F:transferase activity"/>
    <property type="evidence" value="ECO:0007669"/>
    <property type="project" value="UniProtKB-KW"/>
</dbReference>
<evidence type="ECO:0000313" key="3">
    <source>
        <dbReference type="EMBL" id="MFA9477757.1"/>
    </source>
</evidence>
<comment type="caution">
    <text evidence="3">The sequence shown here is derived from an EMBL/GenBank/DDBJ whole genome shotgun (WGS) entry which is preliminary data.</text>
</comment>
<protein>
    <submittedName>
        <fullName evidence="3">Polysaccharide pyruvyl transferase family protein</fullName>
    </submittedName>
</protein>
<dbReference type="Proteomes" id="UP001575105">
    <property type="component" value="Unassembled WGS sequence"/>
</dbReference>
<gene>
    <name evidence="3" type="ORF">ACERK3_05550</name>
</gene>
<dbReference type="EMBL" id="JBGUBD010000003">
    <property type="protein sequence ID" value="MFA9477757.1"/>
    <property type="molecule type" value="Genomic_DNA"/>
</dbReference>
<dbReference type="RefSeq" id="WP_425344683.1">
    <property type="nucleotide sequence ID" value="NZ_JBGUBD010000003.1"/>
</dbReference>
<dbReference type="InterPro" id="IPR007345">
    <property type="entry name" value="Polysacch_pyruvyl_Trfase"/>
</dbReference>
<feature type="domain" description="Polysaccharide pyruvyl transferase" evidence="2">
    <location>
        <begin position="62"/>
        <end position="373"/>
    </location>
</feature>
<accession>A0ABV4U361</accession>
<dbReference type="Pfam" id="PF04230">
    <property type="entry name" value="PS_pyruv_trans"/>
    <property type="match status" value="1"/>
</dbReference>